<organism evidence="5 6">
    <name type="scientific">Lolium multiflorum</name>
    <name type="common">Italian ryegrass</name>
    <name type="synonym">Lolium perenne subsp. multiflorum</name>
    <dbReference type="NCBI Taxonomy" id="4521"/>
    <lineage>
        <taxon>Eukaryota</taxon>
        <taxon>Viridiplantae</taxon>
        <taxon>Streptophyta</taxon>
        <taxon>Embryophyta</taxon>
        <taxon>Tracheophyta</taxon>
        <taxon>Spermatophyta</taxon>
        <taxon>Magnoliopsida</taxon>
        <taxon>Liliopsida</taxon>
        <taxon>Poales</taxon>
        <taxon>Poaceae</taxon>
        <taxon>BOP clade</taxon>
        <taxon>Pooideae</taxon>
        <taxon>Poodae</taxon>
        <taxon>Poeae</taxon>
        <taxon>Poeae Chloroplast Group 2 (Poeae type)</taxon>
        <taxon>Loliodinae</taxon>
        <taxon>Loliinae</taxon>
        <taxon>Lolium</taxon>
    </lineage>
</organism>
<dbReference type="PANTHER" id="PTHR23155:SF1087">
    <property type="entry name" value="OS11G0462900 PROTEIN"/>
    <property type="match status" value="1"/>
</dbReference>
<dbReference type="Pfam" id="PF23559">
    <property type="entry name" value="WHD_DRP"/>
    <property type="match status" value="1"/>
</dbReference>
<comment type="caution">
    <text evidence="5">The sequence shown here is derived from an EMBL/GenBank/DDBJ whole genome shotgun (WGS) entry which is preliminary data.</text>
</comment>
<feature type="domain" description="Disease resistance protein winged helix" evidence="3">
    <location>
        <begin position="5"/>
        <end position="76"/>
    </location>
</feature>
<dbReference type="PANTHER" id="PTHR23155">
    <property type="entry name" value="DISEASE RESISTANCE PROTEIN RP"/>
    <property type="match status" value="1"/>
</dbReference>
<dbReference type="InterPro" id="IPR032675">
    <property type="entry name" value="LRR_dom_sf"/>
</dbReference>
<feature type="compositionally biased region" description="Acidic residues" evidence="2">
    <location>
        <begin position="501"/>
        <end position="511"/>
    </location>
</feature>
<evidence type="ECO:0000259" key="3">
    <source>
        <dbReference type="Pfam" id="PF23559"/>
    </source>
</evidence>
<feature type="domain" description="Disease resistance R13L4/SHOC-2-like LRR" evidence="4">
    <location>
        <begin position="125"/>
        <end position="479"/>
    </location>
</feature>
<proteinExistence type="predicted"/>
<evidence type="ECO:0000259" key="4">
    <source>
        <dbReference type="Pfam" id="PF23598"/>
    </source>
</evidence>
<dbReference type="AlphaFoldDB" id="A0AAD8RXB4"/>
<dbReference type="SUPFAM" id="SSF52058">
    <property type="entry name" value="L domain-like"/>
    <property type="match status" value="1"/>
</dbReference>
<feature type="region of interest" description="Disordered" evidence="2">
    <location>
        <begin position="491"/>
        <end position="511"/>
    </location>
</feature>
<dbReference type="InterPro" id="IPR044974">
    <property type="entry name" value="Disease_R_plants"/>
</dbReference>
<evidence type="ECO:0000313" key="6">
    <source>
        <dbReference type="Proteomes" id="UP001231189"/>
    </source>
</evidence>
<reference evidence="5" key="1">
    <citation type="submission" date="2023-07" db="EMBL/GenBank/DDBJ databases">
        <title>A chromosome-level genome assembly of Lolium multiflorum.</title>
        <authorList>
            <person name="Chen Y."/>
            <person name="Copetti D."/>
            <person name="Kolliker R."/>
            <person name="Studer B."/>
        </authorList>
    </citation>
    <scope>NUCLEOTIDE SEQUENCE</scope>
    <source>
        <strain evidence="5">02402/16</strain>
        <tissue evidence="5">Leaf</tissue>
    </source>
</reference>
<sequence length="511" mass="57088">MYLVMYSEGHTFCKDDMVKQWVAEGFIDTTEGQDVEKIAGGYLDQLIGRRFIQPICINYIDEVVSFAVHDAVHDLIAQKSSEENFIVAIDYSRKNVSLSYKVRRLSLLFGDARYAQTPTNIRKSQVRSLRFFGLFECMPCIADFKLLRVLNLQLCGHRGGDGDTVDLTGISELLRLRYLKIACDVSIELPDHGLQFLETLDIMDARLACVPWDIHLQRLLHLNLRVERNLLDISMKSLGKLNNLQYLHLTSSSSSYTPPSSEHPDRSIEALGSLLGGHGNLKTVVVSHGSSVKNIVVGGASKTTIHWDDMSLPPLLQRFELSPHSGIIFSRIPTWVGELGNLCILKIAVRVLRIYCVDILRGLPALTALSLNVETTPIDKIIFDRAGFSVLKYFKLRFMSGIASVEFKADAIPSLWKLKLVLNDIPQMDQSQHGTTFISIEHMPGLKEISAKIGGVVPNADAVSALRTVLSNHLNNPTINVQLVDSFCGDKSTEQKQQPDEILEEEIRDTS</sequence>
<accession>A0AAD8RXB4</accession>
<name>A0AAD8RXB4_LOLMU</name>
<gene>
    <name evidence="5" type="ORF">QYE76_006977</name>
</gene>
<dbReference type="Gene3D" id="3.80.10.10">
    <property type="entry name" value="Ribonuclease Inhibitor"/>
    <property type="match status" value="1"/>
</dbReference>
<evidence type="ECO:0000256" key="1">
    <source>
        <dbReference type="ARBA" id="ARBA00022737"/>
    </source>
</evidence>
<dbReference type="InterPro" id="IPR055414">
    <property type="entry name" value="LRR_R13L4/SHOC2-like"/>
</dbReference>
<keyword evidence="6" id="KW-1185">Reference proteome</keyword>
<dbReference type="GO" id="GO:0098542">
    <property type="term" value="P:defense response to other organism"/>
    <property type="evidence" value="ECO:0007669"/>
    <property type="project" value="TreeGrafter"/>
</dbReference>
<dbReference type="Proteomes" id="UP001231189">
    <property type="component" value="Unassembled WGS sequence"/>
</dbReference>
<evidence type="ECO:0000256" key="2">
    <source>
        <dbReference type="SAM" id="MobiDB-lite"/>
    </source>
</evidence>
<protein>
    <recommendedName>
        <fullName evidence="7">NB-ARC domain-containing protein</fullName>
    </recommendedName>
</protein>
<dbReference type="Pfam" id="PF23598">
    <property type="entry name" value="LRR_14"/>
    <property type="match status" value="1"/>
</dbReference>
<dbReference type="EMBL" id="JAUUTY010000005">
    <property type="protein sequence ID" value="KAK1632662.1"/>
    <property type="molecule type" value="Genomic_DNA"/>
</dbReference>
<keyword evidence="1" id="KW-0677">Repeat</keyword>
<dbReference type="InterPro" id="IPR058922">
    <property type="entry name" value="WHD_DRP"/>
</dbReference>
<evidence type="ECO:0000313" key="5">
    <source>
        <dbReference type="EMBL" id="KAK1632662.1"/>
    </source>
</evidence>
<evidence type="ECO:0008006" key="7">
    <source>
        <dbReference type="Google" id="ProtNLM"/>
    </source>
</evidence>